<organism evidence="6 7">
    <name type="scientific">Phytophthora lilii</name>
    <dbReference type="NCBI Taxonomy" id="2077276"/>
    <lineage>
        <taxon>Eukaryota</taxon>
        <taxon>Sar</taxon>
        <taxon>Stramenopiles</taxon>
        <taxon>Oomycota</taxon>
        <taxon>Peronosporomycetes</taxon>
        <taxon>Peronosporales</taxon>
        <taxon>Peronosporaceae</taxon>
        <taxon>Phytophthora</taxon>
    </lineage>
</organism>
<gene>
    <name evidence="6" type="ORF">Plil01_000647000</name>
</gene>
<proteinExistence type="inferred from homology"/>
<dbReference type="AlphaFoldDB" id="A0A9W6WV96"/>
<evidence type="ECO:0000313" key="6">
    <source>
        <dbReference type="EMBL" id="GMF17613.1"/>
    </source>
</evidence>
<feature type="chain" id="PRO_5044982349" description="RxLR effector protein" evidence="5">
    <location>
        <begin position="24"/>
        <end position="173"/>
    </location>
</feature>
<reference evidence="6" key="1">
    <citation type="submission" date="2023-04" db="EMBL/GenBank/DDBJ databases">
        <title>Phytophthora lilii NBRC 32176.</title>
        <authorList>
            <person name="Ichikawa N."/>
            <person name="Sato H."/>
            <person name="Tonouchi N."/>
        </authorList>
    </citation>
    <scope>NUCLEOTIDE SEQUENCE</scope>
    <source>
        <strain evidence="6">NBRC 32176</strain>
    </source>
</reference>
<evidence type="ECO:0000256" key="5">
    <source>
        <dbReference type="RuleBase" id="RU367124"/>
    </source>
</evidence>
<keyword evidence="7" id="KW-1185">Reference proteome</keyword>
<keyword evidence="4 5" id="KW-0732">Signal</keyword>
<dbReference type="InterPro" id="IPR031825">
    <property type="entry name" value="RXLR"/>
</dbReference>
<feature type="signal peptide" evidence="5">
    <location>
        <begin position="1"/>
        <end position="23"/>
    </location>
</feature>
<protein>
    <recommendedName>
        <fullName evidence="5">RxLR effector protein</fullName>
    </recommendedName>
</protein>
<evidence type="ECO:0000256" key="3">
    <source>
        <dbReference type="ARBA" id="ARBA00022525"/>
    </source>
</evidence>
<dbReference type="EMBL" id="BSXW01000289">
    <property type="protein sequence ID" value="GMF17613.1"/>
    <property type="molecule type" value="Genomic_DNA"/>
</dbReference>
<dbReference type="Proteomes" id="UP001165083">
    <property type="component" value="Unassembled WGS sequence"/>
</dbReference>
<evidence type="ECO:0000256" key="2">
    <source>
        <dbReference type="ARBA" id="ARBA00010400"/>
    </source>
</evidence>
<evidence type="ECO:0000256" key="1">
    <source>
        <dbReference type="ARBA" id="ARBA00004613"/>
    </source>
</evidence>
<dbReference type="Pfam" id="PF16810">
    <property type="entry name" value="RXLR"/>
    <property type="match status" value="1"/>
</dbReference>
<accession>A0A9W6WV96</accession>
<keyword evidence="3 5" id="KW-0964">Secreted</keyword>
<comment type="subcellular location">
    <subcellularLocation>
        <location evidence="1 5">Secreted</location>
    </subcellularLocation>
</comment>
<name>A0A9W6WV96_9STRA</name>
<sequence length="173" mass="19352">MQVLMRLLLVSFVAFILSSTSSASDSATLIDLANIQVTTSEEVSLARRIASQVNSGKTRVLRSNDENGDLSPVSASADEERGFTEWIRKIVSKLKGTMVRRMKSEIIKQYGSMEKFNDKVFMDVYKKNGWTPDDLRAKALGMSNKGQQLLAVRILSLYEPWFKKAVAEGRIKA</sequence>
<comment type="domain">
    <text evidence="5">The RxLR-dEER motif acts to carry the protein into the host cell cytoplasm through binding to cell surface phosphatidylinositol-3-phosphate.</text>
</comment>
<evidence type="ECO:0000256" key="4">
    <source>
        <dbReference type="ARBA" id="ARBA00022729"/>
    </source>
</evidence>
<comment type="similarity">
    <text evidence="2 5">Belongs to the RxLR effector family.</text>
</comment>
<comment type="function">
    <text evidence="5">Effector that suppresses plant defense responses during pathogen infection.</text>
</comment>
<comment type="caution">
    <text evidence="6">The sequence shown here is derived from an EMBL/GenBank/DDBJ whole genome shotgun (WGS) entry which is preliminary data.</text>
</comment>
<evidence type="ECO:0000313" key="7">
    <source>
        <dbReference type="Proteomes" id="UP001165083"/>
    </source>
</evidence>